<sequence length="105" mass="11252">MNHGSAAGNSPHVQLKSECLIKSTLNQGLLFPTSSPPPPLLLLLLLLLPPSPSSSFCIVFKTDARGTPGHDSPYDVPGRLQHLKLVATQRLALPLSNRSNCQDAF</sequence>
<comment type="caution">
    <text evidence="1">The sequence shown here is derived from an EMBL/GenBank/DDBJ whole genome shotgun (WGS) entry which is preliminary data.</text>
</comment>
<dbReference type="AlphaFoldDB" id="A0A9N7UB33"/>
<reference evidence="1" key="1">
    <citation type="submission" date="2020-03" db="EMBL/GenBank/DDBJ databases">
        <authorList>
            <person name="Weist P."/>
        </authorList>
    </citation>
    <scope>NUCLEOTIDE SEQUENCE</scope>
</reference>
<organism evidence="1 2">
    <name type="scientific">Pleuronectes platessa</name>
    <name type="common">European plaice</name>
    <dbReference type="NCBI Taxonomy" id="8262"/>
    <lineage>
        <taxon>Eukaryota</taxon>
        <taxon>Metazoa</taxon>
        <taxon>Chordata</taxon>
        <taxon>Craniata</taxon>
        <taxon>Vertebrata</taxon>
        <taxon>Euteleostomi</taxon>
        <taxon>Actinopterygii</taxon>
        <taxon>Neopterygii</taxon>
        <taxon>Teleostei</taxon>
        <taxon>Neoteleostei</taxon>
        <taxon>Acanthomorphata</taxon>
        <taxon>Carangaria</taxon>
        <taxon>Pleuronectiformes</taxon>
        <taxon>Pleuronectoidei</taxon>
        <taxon>Pleuronectidae</taxon>
        <taxon>Pleuronectes</taxon>
    </lineage>
</organism>
<dbReference type="Proteomes" id="UP001153269">
    <property type="component" value="Unassembled WGS sequence"/>
</dbReference>
<accession>A0A9N7UB33</accession>
<name>A0A9N7UB33_PLEPL</name>
<gene>
    <name evidence="1" type="ORF">PLEPLA_LOCUS15586</name>
</gene>
<protein>
    <submittedName>
        <fullName evidence="1">Uncharacterized protein</fullName>
    </submittedName>
</protein>
<evidence type="ECO:0000313" key="1">
    <source>
        <dbReference type="EMBL" id="CAB1427645.1"/>
    </source>
</evidence>
<evidence type="ECO:0000313" key="2">
    <source>
        <dbReference type="Proteomes" id="UP001153269"/>
    </source>
</evidence>
<keyword evidence="2" id="KW-1185">Reference proteome</keyword>
<proteinExistence type="predicted"/>
<dbReference type="EMBL" id="CADEAL010000985">
    <property type="protein sequence ID" value="CAB1427645.1"/>
    <property type="molecule type" value="Genomic_DNA"/>
</dbReference>